<accession>A0A6J6BSY4</accession>
<sequence length="367" mass="37922">MAIYSMGRRRVIAVLVLTSILLVTLDLRGSAVIDRARSVFSLVLEPFDAAARTISRPVINAWRGVTQYDELVRENERLQEQVDSQRGAEIVARAAILEYQELLTLNRLLGSSSYPSATAQVQGASPGNFQYTVEIDKGSVDGIAVGMPVVNGGGLVGKITQVFPNSSVVLLIVDPGFSIGAKVLTEAVPAPVVQAPTSGIPLAPVDPATTDPTAGTTTTVTTTTIAPDPAAPTATVDPVQGPLDPLDDAVTTTSTTAPPLFTTTTVAPVEIIRETGTLSGQGAGKPLVLRFVDDSSSQGRVQVGSTVQTAGGTASIAPAGIPIGEITAVRQQSGTRAQLVEVASSAGDLSKLNFVRVLLYVPNTSGG</sequence>
<dbReference type="EMBL" id="CAEZSR010000007">
    <property type="protein sequence ID" value="CAB4542270.1"/>
    <property type="molecule type" value="Genomic_DNA"/>
</dbReference>
<protein>
    <recommendedName>
        <fullName evidence="2">Cell shape-determining protein MreC</fullName>
    </recommendedName>
    <alternativeName>
        <fullName evidence="4">Cell shape protein MreC</fullName>
    </alternativeName>
</protein>
<feature type="domain" description="Rod shape-determining protein MreC beta-barrel core" evidence="6">
    <location>
        <begin position="251"/>
        <end position="358"/>
    </location>
</feature>
<dbReference type="Gene3D" id="2.40.10.350">
    <property type="entry name" value="Rod shape-determining protein MreC, domain 2"/>
    <property type="match status" value="1"/>
</dbReference>
<proteinExistence type="inferred from homology"/>
<dbReference type="InterPro" id="IPR055342">
    <property type="entry name" value="MreC_beta-barrel_core"/>
</dbReference>
<evidence type="ECO:0000259" key="6">
    <source>
        <dbReference type="Pfam" id="PF04085"/>
    </source>
</evidence>
<evidence type="ECO:0000256" key="4">
    <source>
        <dbReference type="ARBA" id="ARBA00032089"/>
    </source>
</evidence>
<feature type="domain" description="Rod shape-determining protein MreC beta-barrel core" evidence="6">
    <location>
        <begin position="123"/>
        <end position="187"/>
    </location>
</feature>
<evidence type="ECO:0000256" key="2">
    <source>
        <dbReference type="ARBA" id="ARBA00013855"/>
    </source>
</evidence>
<dbReference type="InterPro" id="IPR042177">
    <property type="entry name" value="Cell/Rod_1"/>
</dbReference>
<organism evidence="7">
    <name type="scientific">freshwater metagenome</name>
    <dbReference type="NCBI Taxonomy" id="449393"/>
    <lineage>
        <taxon>unclassified sequences</taxon>
        <taxon>metagenomes</taxon>
        <taxon>ecological metagenomes</taxon>
    </lineage>
</organism>
<evidence type="ECO:0000256" key="5">
    <source>
        <dbReference type="SAM" id="MobiDB-lite"/>
    </source>
</evidence>
<evidence type="ECO:0000313" key="7">
    <source>
        <dbReference type="EMBL" id="CAB4542270.1"/>
    </source>
</evidence>
<dbReference type="Pfam" id="PF04085">
    <property type="entry name" value="MreC"/>
    <property type="match status" value="2"/>
</dbReference>
<dbReference type="AlphaFoldDB" id="A0A6J6BSY4"/>
<dbReference type="PANTHER" id="PTHR34138">
    <property type="entry name" value="CELL SHAPE-DETERMINING PROTEIN MREC"/>
    <property type="match status" value="1"/>
</dbReference>
<evidence type="ECO:0000256" key="3">
    <source>
        <dbReference type="ARBA" id="ARBA00022960"/>
    </source>
</evidence>
<reference evidence="7" key="1">
    <citation type="submission" date="2020-05" db="EMBL/GenBank/DDBJ databases">
        <authorList>
            <person name="Chiriac C."/>
            <person name="Salcher M."/>
            <person name="Ghai R."/>
            <person name="Kavagutti S V."/>
        </authorList>
    </citation>
    <scope>NUCLEOTIDE SEQUENCE</scope>
</reference>
<name>A0A6J6BSY4_9ZZZZ</name>
<dbReference type="InterPro" id="IPR007221">
    <property type="entry name" value="MreC"/>
</dbReference>
<feature type="region of interest" description="Disordered" evidence="5">
    <location>
        <begin position="203"/>
        <end position="244"/>
    </location>
</feature>
<dbReference type="InterPro" id="IPR042175">
    <property type="entry name" value="Cell/Rod_MreC_2"/>
</dbReference>
<dbReference type="PANTHER" id="PTHR34138:SF1">
    <property type="entry name" value="CELL SHAPE-DETERMINING PROTEIN MREC"/>
    <property type="match status" value="1"/>
</dbReference>
<keyword evidence="3" id="KW-0133">Cell shape</keyword>
<evidence type="ECO:0000256" key="1">
    <source>
        <dbReference type="ARBA" id="ARBA00009369"/>
    </source>
</evidence>
<comment type="similarity">
    <text evidence="1">Belongs to the MreC family.</text>
</comment>
<dbReference type="GO" id="GO:0005886">
    <property type="term" value="C:plasma membrane"/>
    <property type="evidence" value="ECO:0007669"/>
    <property type="project" value="TreeGrafter"/>
</dbReference>
<gene>
    <name evidence="7" type="ORF">UFOPK1493_00396</name>
</gene>
<feature type="compositionally biased region" description="Low complexity" evidence="5">
    <location>
        <begin position="203"/>
        <end position="239"/>
    </location>
</feature>
<dbReference type="Gene3D" id="2.40.10.340">
    <property type="entry name" value="Rod shape-determining protein MreC, domain 1"/>
    <property type="match status" value="1"/>
</dbReference>
<dbReference type="GO" id="GO:0008360">
    <property type="term" value="P:regulation of cell shape"/>
    <property type="evidence" value="ECO:0007669"/>
    <property type="project" value="UniProtKB-KW"/>
</dbReference>